<protein>
    <recommendedName>
        <fullName evidence="4">Outer membrane protein beta-barrel domain-containing protein</fullName>
    </recommendedName>
</protein>
<evidence type="ECO:0000313" key="2">
    <source>
        <dbReference type="EMBL" id="SMF71123.1"/>
    </source>
</evidence>
<dbReference type="OrthoDB" id="9999897at2"/>
<keyword evidence="3" id="KW-1185">Reference proteome</keyword>
<evidence type="ECO:0000256" key="1">
    <source>
        <dbReference type="SAM" id="SignalP"/>
    </source>
</evidence>
<dbReference type="STRING" id="1513793.SAMN06296036_12633"/>
<feature type="signal peptide" evidence="1">
    <location>
        <begin position="1"/>
        <end position="25"/>
    </location>
</feature>
<evidence type="ECO:0000313" key="3">
    <source>
        <dbReference type="Proteomes" id="UP000192907"/>
    </source>
</evidence>
<dbReference type="RefSeq" id="WP_132324283.1">
    <property type="nucleotide sequence ID" value="NZ_FWZT01000026.1"/>
</dbReference>
<dbReference type="EMBL" id="FWZT01000026">
    <property type="protein sequence ID" value="SMF71123.1"/>
    <property type="molecule type" value="Genomic_DNA"/>
</dbReference>
<proteinExistence type="predicted"/>
<accession>A0A1Y6CJX3</accession>
<keyword evidence="1" id="KW-0732">Signal</keyword>
<reference evidence="3" key="1">
    <citation type="submission" date="2017-04" db="EMBL/GenBank/DDBJ databases">
        <authorList>
            <person name="Varghese N."/>
            <person name="Submissions S."/>
        </authorList>
    </citation>
    <scope>NUCLEOTIDE SEQUENCE [LARGE SCALE GENOMIC DNA]</scope>
    <source>
        <strain evidence="3">RKEM611</strain>
    </source>
</reference>
<name>A0A1Y6CJX3_9BACT</name>
<evidence type="ECO:0008006" key="4">
    <source>
        <dbReference type="Google" id="ProtNLM"/>
    </source>
</evidence>
<sequence length="388" mass="42996">MDSVLRWLLKLTVALSIIISSTASAQAPMEKANRARGTVAMKLHLLGADLLDELVYRWTKNPPLAQKSDVMVMNIEGPLGLNSNLNAFLENHLFRLLIQHEKSNIVPVHCPLCSVTTAYSSPEGTIIGKGADIPKVSGKGVNARYALYVDLSIERSLLVLRSRLVSLDEQRRVVQAETIATDSGSPPSLRKPDSLVSVKEAREEYEQILRRQGRARLSLGTKISMFNFSDSNVTITPMPWVLLGVDVFPSEQRDWYMNFSLGTTSIPNEFNGTQISSRYATRLLPKYSNLIQPEIFGFVGFEYFQISGNAGRVFTSSGKQSGGDLIAAITDEDTEDRFDSTVLTLGVEVQLARMTRIGVFVGRMLHLRDDTLFGSDYHLYGVEMGVSL</sequence>
<gene>
    <name evidence="2" type="ORF">SAMN06296036_12633</name>
</gene>
<feature type="chain" id="PRO_5012802917" description="Outer membrane protein beta-barrel domain-containing protein" evidence="1">
    <location>
        <begin position="26"/>
        <end position="388"/>
    </location>
</feature>
<organism evidence="2 3">
    <name type="scientific">Pseudobacteriovorax antillogorgiicola</name>
    <dbReference type="NCBI Taxonomy" id="1513793"/>
    <lineage>
        <taxon>Bacteria</taxon>
        <taxon>Pseudomonadati</taxon>
        <taxon>Bdellovibrionota</taxon>
        <taxon>Oligoflexia</taxon>
        <taxon>Oligoflexales</taxon>
        <taxon>Pseudobacteriovoracaceae</taxon>
        <taxon>Pseudobacteriovorax</taxon>
    </lineage>
</organism>
<dbReference type="AlphaFoldDB" id="A0A1Y6CJX3"/>
<dbReference type="Proteomes" id="UP000192907">
    <property type="component" value="Unassembled WGS sequence"/>
</dbReference>